<dbReference type="Gene3D" id="3.40.710.10">
    <property type="entry name" value="DD-peptidase/beta-lactamase superfamily"/>
    <property type="match status" value="1"/>
</dbReference>
<organism evidence="1 2">
    <name type="scientific">Rhodococcus sovatensis</name>
    <dbReference type="NCBI Taxonomy" id="1805840"/>
    <lineage>
        <taxon>Bacteria</taxon>
        <taxon>Bacillati</taxon>
        <taxon>Actinomycetota</taxon>
        <taxon>Actinomycetes</taxon>
        <taxon>Mycobacteriales</taxon>
        <taxon>Nocardiaceae</taxon>
        <taxon>Rhodococcus</taxon>
    </lineage>
</organism>
<name>A0ABZ2PG50_9NOCA</name>
<accession>A0ABZ2PG50</accession>
<proteinExistence type="predicted"/>
<protein>
    <submittedName>
        <fullName evidence="1">Uncharacterized protein</fullName>
    </submittedName>
</protein>
<gene>
    <name evidence="1" type="ORF">WDS16_23270</name>
</gene>
<dbReference type="Proteomes" id="UP001432000">
    <property type="component" value="Chromosome"/>
</dbReference>
<evidence type="ECO:0000313" key="1">
    <source>
        <dbReference type="EMBL" id="WXG68100.1"/>
    </source>
</evidence>
<reference evidence="1 2" key="1">
    <citation type="submission" date="2024-03" db="EMBL/GenBank/DDBJ databases">
        <title>Natural products discovery in diverse microorganisms through a two-stage MS feature dereplication strategy.</title>
        <authorList>
            <person name="Zhang R."/>
        </authorList>
    </citation>
    <scope>NUCLEOTIDE SEQUENCE [LARGE SCALE GENOMIC DNA]</scope>
    <source>
        <strain evidence="1 2">18930</strain>
    </source>
</reference>
<sequence length="115" mass="11984">MGAKGSAAQLDSLYRSLADGSFGDGADIALRQLEYQPAPDGAEGLGFKGGNLPGVLNQAFELRREDGTVATAVWLTDGLPADRYEAANTGLGNQQMLIIDALQSSDALDRIACVV</sequence>
<dbReference type="InterPro" id="IPR012338">
    <property type="entry name" value="Beta-lactam/transpept-like"/>
</dbReference>
<keyword evidence="2" id="KW-1185">Reference proteome</keyword>
<dbReference type="RefSeq" id="WP_338888086.1">
    <property type="nucleotide sequence ID" value="NZ_CP147846.1"/>
</dbReference>
<dbReference type="EMBL" id="CP147846">
    <property type="protein sequence ID" value="WXG68100.1"/>
    <property type="molecule type" value="Genomic_DNA"/>
</dbReference>
<evidence type="ECO:0000313" key="2">
    <source>
        <dbReference type="Proteomes" id="UP001432000"/>
    </source>
</evidence>